<evidence type="ECO:0008006" key="16">
    <source>
        <dbReference type="Google" id="ProtNLM"/>
    </source>
</evidence>
<dbReference type="InterPro" id="IPR013783">
    <property type="entry name" value="Ig-like_fold"/>
</dbReference>
<evidence type="ECO:0000256" key="4">
    <source>
        <dbReference type="ARBA" id="ARBA00022989"/>
    </source>
</evidence>
<keyword evidence="7" id="KW-0768">Sushi</keyword>
<dbReference type="Pfam" id="PF03782">
    <property type="entry name" value="AMOP"/>
    <property type="match status" value="1"/>
</dbReference>
<feature type="region of interest" description="Disordered" evidence="8">
    <location>
        <begin position="1260"/>
        <end position="1283"/>
    </location>
</feature>
<dbReference type="InterPro" id="IPR056619">
    <property type="entry name" value="C8-3_MUC4"/>
</dbReference>
<dbReference type="Pfam" id="PF00094">
    <property type="entry name" value="VWD"/>
    <property type="match status" value="1"/>
</dbReference>
<comment type="caution">
    <text evidence="14">The sequence shown here is derived from an EMBL/GenBank/DDBJ whole genome shotgun (WGS) entry which is preliminary data.</text>
</comment>
<evidence type="ECO:0000259" key="12">
    <source>
        <dbReference type="PROSITE" id="PS51220"/>
    </source>
</evidence>
<dbReference type="Proteomes" id="UP001177023">
    <property type="component" value="Unassembled WGS sequence"/>
</dbReference>
<dbReference type="InterPro" id="IPR014756">
    <property type="entry name" value="Ig_E-set"/>
</dbReference>
<dbReference type="PANTHER" id="PTHR13802:SF52">
    <property type="entry name" value="MUCIN-4"/>
    <property type="match status" value="1"/>
</dbReference>
<dbReference type="PROSITE" id="PS50923">
    <property type="entry name" value="SUSHI"/>
    <property type="match status" value="1"/>
</dbReference>
<dbReference type="InterPro" id="IPR001846">
    <property type="entry name" value="VWF_type-D"/>
</dbReference>
<feature type="compositionally biased region" description="Polar residues" evidence="8">
    <location>
        <begin position="1269"/>
        <end position="1278"/>
    </location>
</feature>
<keyword evidence="6 7" id="KW-1015">Disulfide bond</keyword>
<feature type="domain" description="AMOP" evidence="10">
    <location>
        <begin position="646"/>
        <end position="805"/>
    </location>
</feature>
<keyword evidence="4 9" id="KW-1133">Transmembrane helix</keyword>
<feature type="domain" description="VWFD" evidence="13">
    <location>
        <begin position="817"/>
        <end position="1057"/>
    </location>
</feature>
<dbReference type="InterPro" id="IPR002909">
    <property type="entry name" value="IPT_dom"/>
</dbReference>
<name>A0AA36D5X8_9BILA</name>
<feature type="non-terminal residue" evidence="14">
    <location>
        <position position="1365"/>
    </location>
</feature>
<dbReference type="Pfam" id="PF06119">
    <property type="entry name" value="NIDO"/>
    <property type="match status" value="1"/>
</dbReference>
<evidence type="ECO:0000259" key="13">
    <source>
        <dbReference type="PROSITE" id="PS51233"/>
    </source>
</evidence>
<keyword evidence="15" id="KW-1185">Reference proteome</keyword>
<dbReference type="Pfam" id="PF01833">
    <property type="entry name" value="TIG"/>
    <property type="match status" value="1"/>
</dbReference>
<sequence length="1365" mass="156235">MITIRLRAENQIVDDTCPEAPPEDRLPTKEELQALLEKSASEDHLYPKEIRKKRQISRQSYQEYLDNLAKADYDVRWEEGWQNILYPFGGWALDEQLMGQAGRETQANLGFDCPFFGFRFNYTFVYPSGFISFAQPPFFTPPFTFPNPAWPKQRDHSFIAPFYADSMFQWIGSTKVSNVFFRSVHRPRNDNDDLYDSTLDNNDYNYNQQNNPYGQQAMQSYNQNPLLNFQQQQQSFTNQNQQAQFGESFGNYGKRKKRQMPGRVSQPGMVIDPLLLDNITQHVQEGYTGANGWRAEHAFIVTWYRMAYGGAPRALDVSQFEHVKDWQNTFQVVLASDEIRSFVIFNYARLNWTSSNEAGGLNGFGGKQAAMAGFNGGNGTGWYALPYSGHGRIWKLGYFSNVLTPGRWVHRVDELIIPAGCTNASDGGVVTAPPVGPMQGGVAINISGPCLREKDVVKVTFESWEVNCKRISRVRARCIMPMFHKTGMVPIRMSRDGGQSFPFFGKFYVAVPSRAASAVSLIDAVDISQNRWYQPYADTLKMGWQALNLTYNLGTRVDISLYGYWEDADRSHFEKIDYLAKGVANSGTYEFKPAQLQRHRLLVDAWKKFHFGFVQVSITDVEEGVLWSKPTPFPWFHVDDWRYHWGKNWALDMCIDWFEYDGRRRNFQIDLTKELPCPCKLSQALLDVGRFMPIMNCDKDGNMECPFNKGAQHCIQSATATWTGSAQQCCYDWDGFLMFTDDWEPDGDYSRFFQPGTPARAHAFGARPYLMPPFIPTLSHYQLDELPYRMCCQWSDHCEFYYWRRMTNGCQDYRAPAAGYIYGEPHVHTFDGISYTFPGKGYFVLMMNENPKNRLMIQIRLEQPDDTLWRSHVNATVITGVAIQDGDGSVVQAFARKSMRRWRYRMDVIVDGTPRYFDMPFWKYQQFNRLSVRNPLQNMNQSEVVVMTASGVGIRIGESYGMLDVMVTLPPNYNTTCRPGQTMANQNLNLQTSTNPNDRCYTTLGLLGVYNNDPADDLSTISGQTVRTQGDTHTAQTTQMIYDQFGTTWRIDGKNPRIGNLLFSEKYKPIYNPLLFAETTYVPTYWPANILSLNASRVFSMEQVTVACQGLPQCEYDYIMTGRKEVGLQTLEKHKNFLSLTRKGSVQLQSCGPLLKKEGVIKTPPAANYLEGDKVVFSCKPKYFIHGDIERTCHNGTWSPGWWAWCRDRNLEYALKWMTALLSIFGIVMVFIIFYCILWELRKKRVAEKLEAGKRKDISKRSWNGGHGSSTANTQSTGKPPIDLLDEQSIRPLSVPLGARTDYATYNKPPMGADLVAPSPFVQNAFYDEWGQPPTNRIATVDRRNEYPTNQPSFQPPFGPQSSQI</sequence>
<evidence type="ECO:0000256" key="8">
    <source>
        <dbReference type="SAM" id="MobiDB-lite"/>
    </source>
</evidence>
<dbReference type="Gene3D" id="2.60.40.10">
    <property type="entry name" value="Immunoglobulins"/>
    <property type="match status" value="1"/>
</dbReference>
<evidence type="ECO:0000256" key="7">
    <source>
        <dbReference type="PROSITE-ProRule" id="PRU00302"/>
    </source>
</evidence>
<dbReference type="InterPro" id="IPR000436">
    <property type="entry name" value="Sushi_SCR_CCP_dom"/>
</dbReference>
<dbReference type="CDD" id="cd00033">
    <property type="entry name" value="CCP"/>
    <property type="match status" value="1"/>
</dbReference>
<feature type="domain" description="Sushi" evidence="11">
    <location>
        <begin position="1149"/>
        <end position="1208"/>
    </location>
</feature>
<dbReference type="SMART" id="SM00723">
    <property type="entry name" value="AMOP"/>
    <property type="match status" value="1"/>
</dbReference>
<dbReference type="SMART" id="SM00539">
    <property type="entry name" value="NIDO"/>
    <property type="match status" value="1"/>
</dbReference>
<gene>
    <name evidence="14" type="ORF">MSPICULIGERA_LOCUS18852</name>
</gene>
<dbReference type="InterPro" id="IPR005533">
    <property type="entry name" value="AMOP_dom"/>
</dbReference>
<dbReference type="PANTHER" id="PTHR13802">
    <property type="entry name" value="MUCIN 4-RELATED"/>
    <property type="match status" value="1"/>
</dbReference>
<dbReference type="PROSITE" id="PS50856">
    <property type="entry name" value="AMOP"/>
    <property type="match status" value="1"/>
</dbReference>
<dbReference type="PROSITE" id="PS51220">
    <property type="entry name" value="NIDO"/>
    <property type="match status" value="1"/>
</dbReference>
<proteinExistence type="predicted"/>
<keyword evidence="3" id="KW-0732">Signal</keyword>
<reference evidence="14" key="1">
    <citation type="submission" date="2023-06" db="EMBL/GenBank/DDBJ databases">
        <authorList>
            <person name="Delattre M."/>
        </authorList>
    </citation>
    <scope>NUCLEOTIDE SEQUENCE</scope>
    <source>
        <strain evidence="14">AF72</strain>
    </source>
</reference>
<dbReference type="SUPFAM" id="SSF81296">
    <property type="entry name" value="E set domains"/>
    <property type="match status" value="1"/>
</dbReference>
<evidence type="ECO:0000313" key="14">
    <source>
        <dbReference type="EMBL" id="CAJ0580660.1"/>
    </source>
</evidence>
<dbReference type="EMBL" id="CATQJA010002662">
    <property type="protein sequence ID" value="CAJ0580660.1"/>
    <property type="molecule type" value="Genomic_DNA"/>
</dbReference>
<dbReference type="SUPFAM" id="SSF57535">
    <property type="entry name" value="Complement control module/SCR domain"/>
    <property type="match status" value="1"/>
</dbReference>
<dbReference type="Gene3D" id="2.10.70.10">
    <property type="entry name" value="Complement Module, domain 1"/>
    <property type="match status" value="1"/>
</dbReference>
<evidence type="ECO:0000256" key="6">
    <source>
        <dbReference type="ARBA" id="ARBA00023157"/>
    </source>
</evidence>
<dbReference type="SMART" id="SM00216">
    <property type="entry name" value="VWD"/>
    <property type="match status" value="1"/>
</dbReference>
<keyword evidence="2 9" id="KW-0812">Transmembrane</keyword>
<protein>
    <recommendedName>
        <fullName evidence="16">Protein mesh</fullName>
    </recommendedName>
</protein>
<feature type="disulfide bond" evidence="7">
    <location>
        <begin position="1179"/>
        <end position="1206"/>
    </location>
</feature>
<evidence type="ECO:0000259" key="11">
    <source>
        <dbReference type="PROSITE" id="PS50923"/>
    </source>
</evidence>
<evidence type="ECO:0000256" key="1">
    <source>
        <dbReference type="ARBA" id="ARBA00004370"/>
    </source>
</evidence>
<accession>A0AA36D5X8</accession>
<organism evidence="14 15">
    <name type="scientific">Mesorhabditis spiculigera</name>
    <dbReference type="NCBI Taxonomy" id="96644"/>
    <lineage>
        <taxon>Eukaryota</taxon>
        <taxon>Metazoa</taxon>
        <taxon>Ecdysozoa</taxon>
        <taxon>Nematoda</taxon>
        <taxon>Chromadorea</taxon>
        <taxon>Rhabditida</taxon>
        <taxon>Rhabditina</taxon>
        <taxon>Rhabditomorpha</taxon>
        <taxon>Rhabditoidea</taxon>
        <taxon>Rhabditidae</taxon>
        <taxon>Mesorhabditinae</taxon>
        <taxon>Mesorhabditis</taxon>
    </lineage>
</organism>
<dbReference type="InterPro" id="IPR051495">
    <property type="entry name" value="Epithelial_Barrier/Signaling"/>
</dbReference>
<dbReference type="GO" id="GO:0007160">
    <property type="term" value="P:cell-matrix adhesion"/>
    <property type="evidence" value="ECO:0007669"/>
    <property type="project" value="InterPro"/>
</dbReference>
<feature type="transmembrane region" description="Helical" evidence="9">
    <location>
        <begin position="1217"/>
        <end position="1239"/>
    </location>
</feature>
<comment type="caution">
    <text evidence="7">Lacks conserved residue(s) required for the propagation of feature annotation.</text>
</comment>
<dbReference type="GO" id="GO:0016020">
    <property type="term" value="C:membrane"/>
    <property type="evidence" value="ECO:0007669"/>
    <property type="project" value="UniProtKB-SubCell"/>
</dbReference>
<comment type="subcellular location">
    <subcellularLocation>
        <location evidence="1">Membrane</location>
    </subcellularLocation>
</comment>
<dbReference type="Pfam" id="PF00084">
    <property type="entry name" value="Sushi"/>
    <property type="match status" value="1"/>
</dbReference>
<dbReference type="InterPro" id="IPR035976">
    <property type="entry name" value="Sushi/SCR/CCP_sf"/>
</dbReference>
<dbReference type="InterPro" id="IPR003886">
    <property type="entry name" value="NIDO_dom"/>
</dbReference>
<feature type="domain" description="NIDO" evidence="12">
    <location>
        <begin position="250"/>
        <end position="415"/>
    </location>
</feature>
<dbReference type="SMART" id="SM00032">
    <property type="entry name" value="CCP"/>
    <property type="match status" value="1"/>
</dbReference>
<evidence type="ECO:0000256" key="3">
    <source>
        <dbReference type="ARBA" id="ARBA00022729"/>
    </source>
</evidence>
<evidence type="ECO:0000313" key="15">
    <source>
        <dbReference type="Proteomes" id="UP001177023"/>
    </source>
</evidence>
<evidence type="ECO:0000256" key="5">
    <source>
        <dbReference type="ARBA" id="ARBA00023136"/>
    </source>
</evidence>
<evidence type="ECO:0000256" key="2">
    <source>
        <dbReference type="ARBA" id="ARBA00022692"/>
    </source>
</evidence>
<dbReference type="Pfam" id="PF23263">
    <property type="entry name" value="C8-3_MUC4"/>
    <property type="match status" value="1"/>
</dbReference>
<dbReference type="PROSITE" id="PS51233">
    <property type="entry name" value="VWFD"/>
    <property type="match status" value="1"/>
</dbReference>
<feature type="region of interest" description="Disordered" evidence="8">
    <location>
        <begin position="1342"/>
        <end position="1365"/>
    </location>
</feature>
<evidence type="ECO:0000256" key="9">
    <source>
        <dbReference type="SAM" id="Phobius"/>
    </source>
</evidence>
<evidence type="ECO:0000259" key="10">
    <source>
        <dbReference type="PROSITE" id="PS50856"/>
    </source>
</evidence>
<keyword evidence="5 9" id="KW-0472">Membrane</keyword>